<dbReference type="EMBL" id="JBBWWT010000005">
    <property type="protein sequence ID" value="MEL1265193.1"/>
    <property type="molecule type" value="Genomic_DNA"/>
</dbReference>
<evidence type="ECO:0000256" key="2">
    <source>
        <dbReference type="SAM" id="SignalP"/>
    </source>
</evidence>
<feature type="compositionally biased region" description="Basic and acidic residues" evidence="1">
    <location>
        <begin position="28"/>
        <end position="38"/>
    </location>
</feature>
<dbReference type="RefSeq" id="WP_341726359.1">
    <property type="nucleotide sequence ID" value="NZ_JBBWWT010000005.1"/>
</dbReference>
<evidence type="ECO:0000256" key="1">
    <source>
        <dbReference type="SAM" id="MobiDB-lite"/>
    </source>
</evidence>
<feature type="signal peptide" evidence="2">
    <location>
        <begin position="1"/>
        <end position="24"/>
    </location>
</feature>
<dbReference type="Proteomes" id="UP001459204">
    <property type="component" value="Unassembled WGS sequence"/>
</dbReference>
<keyword evidence="2" id="KW-0732">Signal</keyword>
<feature type="chain" id="PRO_5046631366" evidence="2">
    <location>
        <begin position="25"/>
        <end position="86"/>
    </location>
</feature>
<sequence>MKPRHLLLLTAAVAFSVAVVGAFAQSRTGDDAGKRDQDQSQSSNPSDPERKAQRRAANEAAAKQRKADEARGKKAGREDEEEERKP</sequence>
<keyword evidence="4" id="KW-1185">Reference proteome</keyword>
<reference evidence="3 4" key="1">
    <citation type="submission" date="2024-04" db="EMBL/GenBank/DDBJ databases">
        <title>Draft genome sequence of Pseudoxanthomonas putridarboris WD12.</title>
        <authorList>
            <person name="Oh J."/>
        </authorList>
    </citation>
    <scope>NUCLEOTIDE SEQUENCE [LARGE SCALE GENOMIC DNA]</scope>
    <source>
        <strain evidence="3 4">WD12</strain>
    </source>
</reference>
<comment type="caution">
    <text evidence="3">The sequence shown here is derived from an EMBL/GenBank/DDBJ whole genome shotgun (WGS) entry which is preliminary data.</text>
</comment>
<feature type="compositionally biased region" description="Basic and acidic residues" evidence="1">
    <location>
        <begin position="65"/>
        <end position="86"/>
    </location>
</feature>
<protein>
    <submittedName>
        <fullName evidence="3">Uncharacterized protein</fullName>
    </submittedName>
</protein>
<name>A0ABU9J1U6_9GAMM</name>
<feature type="region of interest" description="Disordered" evidence="1">
    <location>
        <begin position="26"/>
        <end position="86"/>
    </location>
</feature>
<gene>
    <name evidence="3" type="ORF">AAD027_12580</name>
</gene>
<proteinExistence type="predicted"/>
<evidence type="ECO:0000313" key="4">
    <source>
        <dbReference type="Proteomes" id="UP001459204"/>
    </source>
</evidence>
<evidence type="ECO:0000313" key="3">
    <source>
        <dbReference type="EMBL" id="MEL1265193.1"/>
    </source>
</evidence>
<accession>A0ABU9J1U6</accession>
<organism evidence="3 4">
    <name type="scientific">Pseudoxanthomonas putridarboris</name>
    <dbReference type="NCBI Taxonomy" id="752605"/>
    <lineage>
        <taxon>Bacteria</taxon>
        <taxon>Pseudomonadati</taxon>
        <taxon>Pseudomonadota</taxon>
        <taxon>Gammaproteobacteria</taxon>
        <taxon>Lysobacterales</taxon>
        <taxon>Lysobacteraceae</taxon>
        <taxon>Pseudoxanthomonas</taxon>
    </lineage>
</organism>